<proteinExistence type="predicted"/>
<accession>A0A6J5SS79</accession>
<sequence length="104" mass="11413">MTTFTTTITAMYTVQQPDPNYVVNAIWKVTGVDGQYIADIDGNTLFDSQQEPNFIPYADLTEAIVISWIPVEAITSAQQCVQGQIDSMITPPVSPENTSLPWSA</sequence>
<feature type="domain" description="DUF7936" evidence="1">
    <location>
        <begin position="1"/>
        <end position="102"/>
    </location>
</feature>
<evidence type="ECO:0000313" key="2">
    <source>
        <dbReference type="EMBL" id="CAB4218169.1"/>
    </source>
</evidence>
<evidence type="ECO:0000259" key="1">
    <source>
        <dbReference type="Pfam" id="PF25590"/>
    </source>
</evidence>
<reference evidence="2" key="1">
    <citation type="submission" date="2020-05" db="EMBL/GenBank/DDBJ databases">
        <authorList>
            <person name="Chiriac C."/>
            <person name="Salcher M."/>
            <person name="Ghai R."/>
            <person name="Kavagutti S V."/>
        </authorList>
    </citation>
    <scope>NUCLEOTIDE SEQUENCE</scope>
</reference>
<organism evidence="2">
    <name type="scientific">uncultured Caudovirales phage</name>
    <dbReference type="NCBI Taxonomy" id="2100421"/>
    <lineage>
        <taxon>Viruses</taxon>
        <taxon>Duplodnaviria</taxon>
        <taxon>Heunggongvirae</taxon>
        <taxon>Uroviricota</taxon>
        <taxon>Caudoviricetes</taxon>
        <taxon>Peduoviridae</taxon>
        <taxon>Maltschvirus</taxon>
        <taxon>Maltschvirus maltsch</taxon>
    </lineage>
</organism>
<gene>
    <name evidence="2" type="ORF">UFOVP1610_14</name>
</gene>
<name>A0A6J5SS79_9CAUD</name>
<dbReference type="Pfam" id="PF25590">
    <property type="entry name" value="DUF7936"/>
    <property type="match status" value="1"/>
</dbReference>
<protein>
    <recommendedName>
        <fullName evidence="1">DUF7936 domain-containing protein</fullName>
    </recommendedName>
</protein>
<dbReference type="InterPro" id="IPR057696">
    <property type="entry name" value="DUF7936"/>
</dbReference>
<dbReference type="EMBL" id="LR797471">
    <property type="protein sequence ID" value="CAB4218169.1"/>
    <property type="molecule type" value="Genomic_DNA"/>
</dbReference>